<comment type="subcellular location">
    <subcellularLocation>
        <location evidence="2">Membrane</location>
        <topology evidence="2">Single-pass membrane protein</topology>
    </subcellularLocation>
</comment>
<dbReference type="PRINTS" id="PR00385">
    <property type="entry name" value="P450"/>
</dbReference>
<keyword evidence="12" id="KW-0503">Monooxygenase</keyword>
<evidence type="ECO:0000256" key="12">
    <source>
        <dbReference type="RuleBase" id="RU000461"/>
    </source>
</evidence>
<evidence type="ECO:0000256" key="4">
    <source>
        <dbReference type="ARBA" id="ARBA00022617"/>
    </source>
</evidence>
<dbReference type="PANTHER" id="PTHR24286:SF199">
    <property type="entry name" value="CYTOCHROME P450 88D6"/>
    <property type="match status" value="1"/>
</dbReference>
<dbReference type="GO" id="GO:0016125">
    <property type="term" value="P:sterol metabolic process"/>
    <property type="evidence" value="ECO:0007669"/>
    <property type="project" value="TreeGrafter"/>
</dbReference>
<dbReference type="GO" id="GO:0016132">
    <property type="term" value="P:brassinosteroid biosynthetic process"/>
    <property type="evidence" value="ECO:0007669"/>
    <property type="project" value="TreeGrafter"/>
</dbReference>
<name>A0A9D5A552_PEA</name>
<evidence type="ECO:0000256" key="7">
    <source>
        <dbReference type="ARBA" id="ARBA00022989"/>
    </source>
</evidence>
<dbReference type="Gramene" id="Psat06G0138900-T1">
    <property type="protein sequence ID" value="KAI5394748.1"/>
    <property type="gene ID" value="KIW84_061389"/>
</dbReference>
<evidence type="ECO:0000256" key="10">
    <source>
        <dbReference type="ARBA" id="ARBA00023136"/>
    </source>
</evidence>
<evidence type="ECO:0000256" key="9">
    <source>
        <dbReference type="ARBA" id="ARBA00023004"/>
    </source>
</evidence>
<evidence type="ECO:0000256" key="5">
    <source>
        <dbReference type="ARBA" id="ARBA00022692"/>
    </source>
</evidence>
<dbReference type="GO" id="GO:0005783">
    <property type="term" value="C:endoplasmic reticulum"/>
    <property type="evidence" value="ECO:0007669"/>
    <property type="project" value="TreeGrafter"/>
</dbReference>
<comment type="caution">
    <text evidence="13">The sequence shown here is derived from an EMBL/GenBank/DDBJ whole genome shotgun (WGS) entry which is preliminary data.</text>
</comment>
<dbReference type="GO" id="GO:0016020">
    <property type="term" value="C:membrane"/>
    <property type="evidence" value="ECO:0007669"/>
    <property type="project" value="UniProtKB-SubCell"/>
</dbReference>
<dbReference type="EMBL" id="JAMSHJ010000006">
    <property type="protein sequence ID" value="KAI5394748.1"/>
    <property type="molecule type" value="Genomic_DNA"/>
</dbReference>
<dbReference type="PROSITE" id="PS00086">
    <property type="entry name" value="CYTOCHROME_P450"/>
    <property type="match status" value="1"/>
</dbReference>
<keyword evidence="4 11" id="KW-0349">Heme</keyword>
<feature type="non-terminal residue" evidence="13">
    <location>
        <position position="1"/>
    </location>
</feature>
<organism evidence="13 14">
    <name type="scientific">Pisum sativum</name>
    <name type="common">Garden pea</name>
    <name type="synonym">Lathyrus oleraceus</name>
    <dbReference type="NCBI Taxonomy" id="3888"/>
    <lineage>
        <taxon>Eukaryota</taxon>
        <taxon>Viridiplantae</taxon>
        <taxon>Streptophyta</taxon>
        <taxon>Embryophyta</taxon>
        <taxon>Tracheophyta</taxon>
        <taxon>Spermatophyta</taxon>
        <taxon>Magnoliopsida</taxon>
        <taxon>eudicotyledons</taxon>
        <taxon>Gunneridae</taxon>
        <taxon>Pentapetalae</taxon>
        <taxon>rosids</taxon>
        <taxon>fabids</taxon>
        <taxon>Fabales</taxon>
        <taxon>Fabaceae</taxon>
        <taxon>Papilionoideae</taxon>
        <taxon>50 kb inversion clade</taxon>
        <taxon>NPAAA clade</taxon>
        <taxon>Hologalegina</taxon>
        <taxon>IRL clade</taxon>
        <taxon>Fabeae</taxon>
        <taxon>Lathyrus</taxon>
    </lineage>
</organism>
<feature type="binding site" description="axial binding residue" evidence="11">
    <location>
        <position position="437"/>
    </location>
    <ligand>
        <name>heme</name>
        <dbReference type="ChEBI" id="CHEBI:30413"/>
    </ligand>
    <ligandPart>
        <name>Fe</name>
        <dbReference type="ChEBI" id="CHEBI:18248"/>
    </ligandPart>
</feature>
<dbReference type="GO" id="GO:0010268">
    <property type="term" value="P:brassinosteroid homeostasis"/>
    <property type="evidence" value="ECO:0007669"/>
    <property type="project" value="TreeGrafter"/>
</dbReference>
<dbReference type="AlphaFoldDB" id="A0A9D5A552"/>
<dbReference type="PANTHER" id="PTHR24286">
    <property type="entry name" value="CYTOCHROME P450 26"/>
    <property type="match status" value="1"/>
</dbReference>
<dbReference type="InterPro" id="IPR002401">
    <property type="entry name" value="Cyt_P450_E_grp-I"/>
</dbReference>
<dbReference type="Pfam" id="PF00067">
    <property type="entry name" value="p450"/>
    <property type="match status" value="1"/>
</dbReference>
<dbReference type="PRINTS" id="PR00463">
    <property type="entry name" value="EP450I"/>
</dbReference>
<keyword evidence="10" id="KW-0472">Membrane</keyword>
<comment type="cofactor">
    <cofactor evidence="1 11">
        <name>heme</name>
        <dbReference type="ChEBI" id="CHEBI:30413"/>
    </cofactor>
</comment>
<dbReference type="Proteomes" id="UP001058974">
    <property type="component" value="Chromosome 6"/>
</dbReference>
<keyword evidence="9 11" id="KW-0408">Iron</keyword>
<evidence type="ECO:0000256" key="6">
    <source>
        <dbReference type="ARBA" id="ARBA00022723"/>
    </source>
</evidence>
<keyword evidence="8 12" id="KW-0560">Oxidoreductase</keyword>
<evidence type="ECO:0000313" key="14">
    <source>
        <dbReference type="Proteomes" id="UP001058974"/>
    </source>
</evidence>
<protein>
    <submittedName>
        <fullName evidence="13">Uncharacterized protein</fullName>
    </submittedName>
</protein>
<comment type="similarity">
    <text evidence="3 12">Belongs to the cytochrome P450 family.</text>
</comment>
<dbReference type="CDD" id="cd11043">
    <property type="entry name" value="CYP90-like"/>
    <property type="match status" value="1"/>
</dbReference>
<keyword evidence="6 11" id="KW-0479">Metal-binding</keyword>
<gene>
    <name evidence="13" type="ORF">KIW84_061389</name>
</gene>
<reference evidence="13 14" key="1">
    <citation type="journal article" date="2022" name="Nat. Genet.">
        <title>Improved pea reference genome and pan-genome highlight genomic features and evolutionary characteristics.</title>
        <authorList>
            <person name="Yang T."/>
            <person name="Liu R."/>
            <person name="Luo Y."/>
            <person name="Hu S."/>
            <person name="Wang D."/>
            <person name="Wang C."/>
            <person name="Pandey M.K."/>
            <person name="Ge S."/>
            <person name="Xu Q."/>
            <person name="Li N."/>
            <person name="Li G."/>
            <person name="Huang Y."/>
            <person name="Saxena R.K."/>
            <person name="Ji Y."/>
            <person name="Li M."/>
            <person name="Yan X."/>
            <person name="He Y."/>
            <person name="Liu Y."/>
            <person name="Wang X."/>
            <person name="Xiang C."/>
            <person name="Varshney R.K."/>
            <person name="Ding H."/>
            <person name="Gao S."/>
            <person name="Zong X."/>
        </authorList>
    </citation>
    <scope>NUCLEOTIDE SEQUENCE [LARGE SCALE GENOMIC DNA]</scope>
    <source>
        <strain evidence="13 14">cv. Zhongwan 6</strain>
    </source>
</reference>
<evidence type="ECO:0000313" key="13">
    <source>
        <dbReference type="EMBL" id="KAI5394748.1"/>
    </source>
</evidence>
<dbReference type="GO" id="GO:0020037">
    <property type="term" value="F:heme binding"/>
    <property type="evidence" value="ECO:0007669"/>
    <property type="project" value="InterPro"/>
</dbReference>
<proteinExistence type="inferred from homology"/>
<evidence type="ECO:0000256" key="1">
    <source>
        <dbReference type="ARBA" id="ARBA00001971"/>
    </source>
</evidence>
<evidence type="ECO:0000256" key="2">
    <source>
        <dbReference type="ARBA" id="ARBA00004167"/>
    </source>
</evidence>
<keyword evidence="5" id="KW-0812">Transmembrane</keyword>
<accession>A0A9D5A552</accession>
<dbReference type="SUPFAM" id="SSF48264">
    <property type="entry name" value="Cytochrome P450"/>
    <property type="match status" value="1"/>
</dbReference>
<keyword evidence="7" id="KW-1133">Transmembrane helix</keyword>
<evidence type="ECO:0000256" key="11">
    <source>
        <dbReference type="PIRSR" id="PIRSR602401-1"/>
    </source>
</evidence>
<dbReference type="GO" id="GO:0051777">
    <property type="term" value="F:ent-kaurenoic acid monooxygenase activity"/>
    <property type="evidence" value="ECO:0007669"/>
    <property type="project" value="TreeGrafter"/>
</dbReference>
<dbReference type="InterPro" id="IPR001128">
    <property type="entry name" value="Cyt_P450"/>
</dbReference>
<evidence type="ECO:0000256" key="3">
    <source>
        <dbReference type="ARBA" id="ARBA00010617"/>
    </source>
</evidence>
<sequence length="492" mass="56945">KMDILVHYSLWLFAISLASYFCVNNLVWKLNDWYYNLKQRNKQHPLPPGDLGWPFIGDMLTFVKHFSSGHPDSFINNIVSKYGRNDIYKTHLFGNPSIIVCEAEMCRWVLTDDETFKIGYPKSLTEVVRCKPIWSLSKEQHKRFRRFISSRTMGHNTIETYLTRIESTVINSLEELSSMSHPVEFLREMKNISFNIIIDIFLGSYNQHIINKIGNSFTEMHGALFSMPVNLPGFAFRKGLMAREKLAKLVKPIVEERRLMIKNGERKDLLDVLLEAKDEDGWKPEDEDIIDMLIGIVLAGHEATASSMMWSMMYLTQNPHTLEKAKKEQEEIVKTRLPTEKYLSLKDIKKMNYLSQVINETMRLMSINFAIFREATIDVNINGYTIPKGWKVLTWMRAIHMNPTCYPNPEEFNPSRWDDHNIKIGSFLPFGAGSRFCPGSDLAKIEISIFLHHFLLNYKLELVNPKCPITRLPSPKPTDNCLAKVIKVSNIA</sequence>
<dbReference type="Gene3D" id="1.10.630.10">
    <property type="entry name" value="Cytochrome P450"/>
    <property type="match status" value="1"/>
</dbReference>
<keyword evidence="14" id="KW-1185">Reference proteome</keyword>
<dbReference type="InterPro" id="IPR017972">
    <property type="entry name" value="Cyt_P450_CS"/>
</dbReference>
<evidence type="ECO:0000256" key="8">
    <source>
        <dbReference type="ARBA" id="ARBA00023002"/>
    </source>
</evidence>
<dbReference type="GO" id="GO:0005506">
    <property type="term" value="F:iron ion binding"/>
    <property type="evidence" value="ECO:0007669"/>
    <property type="project" value="InterPro"/>
</dbReference>
<dbReference type="InterPro" id="IPR036396">
    <property type="entry name" value="Cyt_P450_sf"/>
</dbReference>